<keyword evidence="2" id="KW-1185">Reference proteome</keyword>
<comment type="caution">
    <text evidence="1">The sequence shown here is derived from an EMBL/GenBank/DDBJ whole genome shotgun (WGS) entry which is preliminary data.</text>
</comment>
<accession>A0A1V9XNX5</accession>
<gene>
    <name evidence="1" type="ORF">BIW11_08652</name>
</gene>
<feature type="non-terminal residue" evidence="1">
    <location>
        <position position="1"/>
    </location>
</feature>
<reference evidence="1 2" key="1">
    <citation type="journal article" date="2017" name="Gigascience">
        <title>Draft genome of the honey bee ectoparasitic mite, Tropilaelaps mercedesae, is shaped by the parasitic life history.</title>
        <authorList>
            <person name="Dong X."/>
            <person name="Armstrong S.D."/>
            <person name="Xia D."/>
            <person name="Makepeace B.L."/>
            <person name="Darby A.C."/>
            <person name="Kadowaki T."/>
        </authorList>
    </citation>
    <scope>NUCLEOTIDE SEQUENCE [LARGE SCALE GENOMIC DNA]</scope>
    <source>
        <strain evidence="1">Wuxi-XJTLU</strain>
    </source>
</reference>
<organism evidence="1 2">
    <name type="scientific">Tropilaelaps mercedesae</name>
    <dbReference type="NCBI Taxonomy" id="418985"/>
    <lineage>
        <taxon>Eukaryota</taxon>
        <taxon>Metazoa</taxon>
        <taxon>Ecdysozoa</taxon>
        <taxon>Arthropoda</taxon>
        <taxon>Chelicerata</taxon>
        <taxon>Arachnida</taxon>
        <taxon>Acari</taxon>
        <taxon>Parasitiformes</taxon>
        <taxon>Mesostigmata</taxon>
        <taxon>Gamasina</taxon>
        <taxon>Dermanyssoidea</taxon>
        <taxon>Laelapidae</taxon>
        <taxon>Tropilaelaps</taxon>
    </lineage>
</organism>
<dbReference type="Proteomes" id="UP000192247">
    <property type="component" value="Unassembled WGS sequence"/>
</dbReference>
<dbReference type="EMBL" id="MNPL01006866">
    <property type="protein sequence ID" value="OQR75092.1"/>
    <property type="molecule type" value="Genomic_DNA"/>
</dbReference>
<evidence type="ECO:0000313" key="1">
    <source>
        <dbReference type="EMBL" id="OQR75092.1"/>
    </source>
</evidence>
<dbReference type="InParanoid" id="A0A1V9XNX5"/>
<sequence length="81" mass="8852">QDGLEAAGKAVGVSSEGIKKMVAMLDPFKPPKGMKVGKQMIVDGLKRMKAQWKEQAPGPDKSKVDAFMQEIEGFLIKEYGQ</sequence>
<name>A0A1V9XNX5_9ACAR</name>
<dbReference type="AlphaFoldDB" id="A0A1V9XNX5"/>
<evidence type="ECO:0000313" key="2">
    <source>
        <dbReference type="Proteomes" id="UP000192247"/>
    </source>
</evidence>
<proteinExistence type="predicted"/>
<protein>
    <submittedName>
        <fullName evidence="1">Uncharacterized protein</fullName>
    </submittedName>
</protein>